<gene>
    <name evidence="10" type="ORF">HMPREF1871_00423</name>
</gene>
<dbReference type="Proteomes" id="UP000070467">
    <property type="component" value="Unassembled WGS sequence"/>
</dbReference>
<accession>A0ABR5TPS6</accession>
<feature type="domain" description="Thioredoxin" evidence="9">
    <location>
        <begin position="1"/>
        <end position="102"/>
    </location>
</feature>
<dbReference type="InterPro" id="IPR036249">
    <property type="entry name" value="Thioredoxin-like_sf"/>
</dbReference>
<dbReference type="InterPro" id="IPR013766">
    <property type="entry name" value="Thioredoxin_domain"/>
</dbReference>
<keyword evidence="3" id="KW-0813">Transport</keyword>
<keyword evidence="4" id="KW-0249">Electron transport</keyword>
<dbReference type="Gene3D" id="3.40.30.10">
    <property type="entry name" value="Glutaredoxin"/>
    <property type="match status" value="1"/>
</dbReference>
<evidence type="ECO:0000256" key="1">
    <source>
        <dbReference type="ARBA" id="ARBA00008987"/>
    </source>
</evidence>
<reference evidence="10 11" key="1">
    <citation type="submission" date="2016-01" db="EMBL/GenBank/DDBJ databases">
        <authorList>
            <person name="Mitreva M."/>
            <person name="Pepin K.H."/>
            <person name="Mihindukulasuriya K.A."/>
            <person name="Fulton R."/>
            <person name="Fronick C."/>
            <person name="O'Laughlin M."/>
            <person name="Miner T."/>
            <person name="Herter B."/>
            <person name="Rosa B.A."/>
            <person name="Cordes M."/>
            <person name="Tomlinson C."/>
            <person name="Wollam A."/>
            <person name="Palsikar V.B."/>
            <person name="Mardis E.R."/>
            <person name="Wilson R.K."/>
        </authorList>
    </citation>
    <scope>NUCLEOTIDE SEQUENCE [LARGE SCALE GENOMIC DNA]</scope>
    <source>
        <strain evidence="10 11">KA00071</strain>
    </source>
</reference>
<comment type="caution">
    <text evidence="10">The sequence shown here is derived from an EMBL/GenBank/DDBJ whole genome shotgun (WGS) entry which is preliminary data.</text>
</comment>
<dbReference type="InterPro" id="IPR017937">
    <property type="entry name" value="Thioredoxin_CS"/>
</dbReference>
<dbReference type="SUPFAM" id="SSF52833">
    <property type="entry name" value="Thioredoxin-like"/>
    <property type="match status" value="1"/>
</dbReference>
<dbReference type="InterPro" id="IPR005746">
    <property type="entry name" value="Thioredoxin"/>
</dbReference>
<dbReference type="CDD" id="cd02947">
    <property type="entry name" value="TRX_family"/>
    <property type="match status" value="1"/>
</dbReference>
<dbReference type="PROSITE" id="PS00194">
    <property type="entry name" value="THIOREDOXIN_1"/>
    <property type="match status" value="1"/>
</dbReference>
<dbReference type="PIRSF" id="PIRSF000077">
    <property type="entry name" value="Thioredoxin"/>
    <property type="match status" value="1"/>
</dbReference>
<dbReference type="PANTHER" id="PTHR45663:SF11">
    <property type="entry name" value="GEO12009P1"/>
    <property type="match status" value="1"/>
</dbReference>
<dbReference type="PROSITE" id="PS51352">
    <property type="entry name" value="THIOREDOXIN_2"/>
    <property type="match status" value="1"/>
</dbReference>
<evidence type="ECO:0000256" key="3">
    <source>
        <dbReference type="ARBA" id="ARBA00022448"/>
    </source>
</evidence>
<dbReference type="Pfam" id="PF00085">
    <property type="entry name" value="Thioredoxin"/>
    <property type="match status" value="1"/>
</dbReference>
<proteinExistence type="inferred from homology"/>
<evidence type="ECO:0000313" key="10">
    <source>
        <dbReference type="EMBL" id="KXB58657.1"/>
    </source>
</evidence>
<keyword evidence="11" id="KW-1185">Reference proteome</keyword>
<organism evidence="10 11">
    <name type="scientific">Gemelliphila asaccharolytica</name>
    <dbReference type="NCBI Taxonomy" id="502393"/>
    <lineage>
        <taxon>Bacteria</taxon>
        <taxon>Bacillati</taxon>
        <taxon>Bacillota</taxon>
        <taxon>Bacilli</taxon>
        <taxon>Bacillales</taxon>
        <taxon>Gemellaceae</taxon>
        <taxon>Gemelliphila</taxon>
    </lineage>
</organism>
<evidence type="ECO:0000256" key="7">
    <source>
        <dbReference type="NCBIfam" id="TIGR01068"/>
    </source>
</evidence>
<evidence type="ECO:0000256" key="2">
    <source>
        <dbReference type="ARBA" id="ARBA00020570"/>
    </source>
</evidence>
<evidence type="ECO:0000313" key="11">
    <source>
        <dbReference type="Proteomes" id="UP000070467"/>
    </source>
</evidence>
<name>A0ABR5TPS6_9BACL</name>
<evidence type="ECO:0000256" key="5">
    <source>
        <dbReference type="ARBA" id="ARBA00023157"/>
    </source>
</evidence>
<keyword evidence="6" id="KW-0676">Redox-active center</keyword>
<evidence type="ECO:0000256" key="8">
    <source>
        <dbReference type="PIRNR" id="PIRNR000077"/>
    </source>
</evidence>
<dbReference type="PRINTS" id="PR00421">
    <property type="entry name" value="THIOREDOXIN"/>
</dbReference>
<dbReference type="PANTHER" id="PTHR45663">
    <property type="entry name" value="GEO12009P1"/>
    <property type="match status" value="1"/>
</dbReference>
<comment type="similarity">
    <text evidence="1 8">Belongs to the thioredoxin family.</text>
</comment>
<sequence>MKQINDENFYKEIDNEGINLIDFWAPWCGPCKMLAPVLEELEPELENINFMKINIDENHEIAAKHGIMSIPTLLIMKNNEVIEELTGFRSKEDLKEILKKYN</sequence>
<dbReference type="EMBL" id="LSDB01000008">
    <property type="protein sequence ID" value="KXB58657.1"/>
    <property type="molecule type" value="Genomic_DNA"/>
</dbReference>
<evidence type="ECO:0000256" key="4">
    <source>
        <dbReference type="ARBA" id="ARBA00022982"/>
    </source>
</evidence>
<evidence type="ECO:0000259" key="9">
    <source>
        <dbReference type="PROSITE" id="PS51352"/>
    </source>
</evidence>
<dbReference type="RefSeq" id="WP_066129398.1">
    <property type="nucleotide sequence ID" value="NZ_KQ959861.1"/>
</dbReference>
<dbReference type="NCBIfam" id="TIGR01068">
    <property type="entry name" value="thioredoxin"/>
    <property type="match status" value="1"/>
</dbReference>
<evidence type="ECO:0000256" key="6">
    <source>
        <dbReference type="ARBA" id="ARBA00023284"/>
    </source>
</evidence>
<keyword evidence="5" id="KW-1015">Disulfide bond</keyword>
<protein>
    <recommendedName>
        <fullName evidence="2 7">Thioredoxin</fullName>
    </recommendedName>
</protein>